<dbReference type="InterPro" id="IPR036597">
    <property type="entry name" value="Fido-like_dom_sf"/>
</dbReference>
<feature type="compositionally biased region" description="Basic and acidic residues" evidence="1">
    <location>
        <begin position="169"/>
        <end position="185"/>
    </location>
</feature>
<evidence type="ECO:0000313" key="4">
    <source>
        <dbReference type="Proteomes" id="UP000291097"/>
    </source>
</evidence>
<feature type="region of interest" description="Disordered" evidence="1">
    <location>
        <begin position="156"/>
        <end position="185"/>
    </location>
</feature>
<dbReference type="InterPro" id="IPR053737">
    <property type="entry name" value="Type_II_TA_Toxin"/>
</dbReference>
<gene>
    <name evidence="3" type="ORF">BDK88_3535</name>
</gene>
<feature type="compositionally biased region" description="Polar residues" evidence="1">
    <location>
        <begin position="156"/>
        <end position="168"/>
    </location>
</feature>
<evidence type="ECO:0000259" key="2">
    <source>
        <dbReference type="PROSITE" id="PS51459"/>
    </source>
</evidence>
<organism evidence="3 4">
    <name type="scientific">Natrinema hispanicum</name>
    <dbReference type="NCBI Taxonomy" id="392421"/>
    <lineage>
        <taxon>Archaea</taxon>
        <taxon>Methanobacteriati</taxon>
        <taxon>Methanobacteriota</taxon>
        <taxon>Stenosarchaea group</taxon>
        <taxon>Halobacteria</taxon>
        <taxon>Halobacteriales</taxon>
        <taxon>Natrialbaceae</taxon>
        <taxon>Natrinema</taxon>
    </lineage>
</organism>
<dbReference type="GO" id="GO:0016301">
    <property type="term" value="F:kinase activity"/>
    <property type="evidence" value="ECO:0007669"/>
    <property type="project" value="InterPro"/>
</dbReference>
<feature type="domain" description="Fido" evidence="2">
    <location>
        <begin position="12"/>
        <end position="131"/>
    </location>
</feature>
<dbReference type="NCBIfam" id="TIGR01550">
    <property type="entry name" value="DOC_P1"/>
    <property type="match status" value="1"/>
</dbReference>
<dbReference type="InterPro" id="IPR006440">
    <property type="entry name" value="Doc"/>
</dbReference>
<dbReference type="Gene3D" id="1.20.120.1870">
    <property type="entry name" value="Fic/DOC protein, Fido domain"/>
    <property type="match status" value="1"/>
</dbReference>
<dbReference type="EMBL" id="SHMP01000007">
    <property type="protein sequence ID" value="RZV06523.1"/>
    <property type="molecule type" value="Genomic_DNA"/>
</dbReference>
<dbReference type="SUPFAM" id="SSF140931">
    <property type="entry name" value="Fic-like"/>
    <property type="match status" value="1"/>
</dbReference>
<accession>A0A482Y4M9</accession>
<dbReference type="Pfam" id="PF02661">
    <property type="entry name" value="Fic"/>
    <property type="match status" value="1"/>
</dbReference>
<name>A0A482Y4M9_9EURY</name>
<sequence length="185" mass="20927">MMDEEPESISYLSADDIRDIHELIVESNADTTAGVSSPGDIEYAVEHIQEGHFGQVPQSLHEKSFQLLRLIAANHPFVDGNKRTALMSTRIFYALNGLRFDYDRTIKEILKELAIDESSVDVDNVISYLQEHTEPLAPEYEATINLWLSRIEGTDQLPSNHEQNTTDDGTAHEPNDYDDDPHSEK</sequence>
<protein>
    <submittedName>
        <fullName evidence="3">Death-on-curing protein</fullName>
    </submittedName>
</protein>
<proteinExistence type="predicted"/>
<dbReference type="PROSITE" id="PS51459">
    <property type="entry name" value="FIDO"/>
    <property type="match status" value="1"/>
</dbReference>
<dbReference type="InterPro" id="IPR003812">
    <property type="entry name" value="Fido"/>
</dbReference>
<evidence type="ECO:0000313" key="3">
    <source>
        <dbReference type="EMBL" id="RZV06523.1"/>
    </source>
</evidence>
<dbReference type="PANTHER" id="PTHR39426:SF1">
    <property type="entry name" value="HOMOLOGY TO DEATH-ON-CURING PROTEIN OF PHAGE P1"/>
    <property type="match status" value="1"/>
</dbReference>
<comment type="caution">
    <text evidence="3">The sequence shown here is derived from an EMBL/GenBank/DDBJ whole genome shotgun (WGS) entry which is preliminary data.</text>
</comment>
<evidence type="ECO:0000256" key="1">
    <source>
        <dbReference type="SAM" id="MobiDB-lite"/>
    </source>
</evidence>
<reference evidence="3 4" key="1">
    <citation type="submission" date="2019-02" db="EMBL/GenBank/DDBJ databases">
        <title>Genomic Encyclopedia of Archaeal and Bacterial Type Strains, Phase II (KMG-II): from individual species to whole genera.</title>
        <authorList>
            <person name="Goeker M."/>
        </authorList>
    </citation>
    <scope>NUCLEOTIDE SEQUENCE [LARGE SCALE GENOMIC DNA]</scope>
    <source>
        <strain evidence="3 4">DSM 18328</strain>
    </source>
</reference>
<dbReference type="PANTHER" id="PTHR39426">
    <property type="entry name" value="HOMOLOGY TO DEATH-ON-CURING PROTEIN OF PHAGE P1"/>
    <property type="match status" value="1"/>
</dbReference>
<dbReference type="Proteomes" id="UP000291097">
    <property type="component" value="Unassembled WGS sequence"/>
</dbReference>
<dbReference type="AlphaFoldDB" id="A0A482Y4M9"/>